<evidence type="ECO:0000313" key="2">
    <source>
        <dbReference type="EMBL" id="KAF5187691.1"/>
    </source>
</evidence>
<dbReference type="AlphaFoldDB" id="A0A7J6VSE3"/>
<feature type="region of interest" description="Disordered" evidence="1">
    <location>
        <begin position="148"/>
        <end position="184"/>
    </location>
</feature>
<dbReference type="Proteomes" id="UP000554482">
    <property type="component" value="Unassembled WGS sequence"/>
</dbReference>
<gene>
    <name evidence="2" type="ORF">FRX31_022722</name>
</gene>
<dbReference type="EMBL" id="JABWDY010027695">
    <property type="protein sequence ID" value="KAF5187691.1"/>
    <property type="molecule type" value="Genomic_DNA"/>
</dbReference>
<keyword evidence="3" id="KW-1185">Reference proteome</keyword>
<sequence length="184" mass="21744">MFNNGVPFDSKNKDNNVVYEAKQYGMSDTRYQDNGNNNYNTNNYDENKQNGNDNNNYNANNYDENKQNSFNGNNNNNYNANNNYGYENKQNSFNGNNGNYNRYQYSAQKQGMSDKRYLENSKYFYDLNNEELYKNRYQYQTVRRRNDDVLGSSNSRGVNSRNQYNQEGSLDENLSKFNNMVHGR</sequence>
<evidence type="ECO:0000313" key="3">
    <source>
        <dbReference type="Proteomes" id="UP000554482"/>
    </source>
</evidence>
<name>A0A7J6VSE3_THATH</name>
<accession>A0A7J6VSE3</accession>
<reference evidence="2 3" key="1">
    <citation type="submission" date="2020-06" db="EMBL/GenBank/DDBJ databases">
        <title>Transcriptomic and genomic resources for Thalictrum thalictroides and T. hernandezii: Facilitating candidate gene discovery in an emerging model plant lineage.</title>
        <authorList>
            <person name="Arias T."/>
            <person name="Riano-Pachon D.M."/>
            <person name="Di Stilio V.S."/>
        </authorList>
    </citation>
    <scope>NUCLEOTIDE SEQUENCE [LARGE SCALE GENOMIC DNA]</scope>
    <source>
        <strain evidence="3">cv. WT478/WT964</strain>
        <tissue evidence="2">Leaves</tissue>
    </source>
</reference>
<feature type="compositionally biased region" description="Low complexity" evidence="1">
    <location>
        <begin position="151"/>
        <end position="162"/>
    </location>
</feature>
<feature type="region of interest" description="Disordered" evidence="1">
    <location>
        <begin position="24"/>
        <end position="79"/>
    </location>
</feature>
<organism evidence="2 3">
    <name type="scientific">Thalictrum thalictroides</name>
    <name type="common">Rue-anemone</name>
    <name type="synonym">Anemone thalictroides</name>
    <dbReference type="NCBI Taxonomy" id="46969"/>
    <lineage>
        <taxon>Eukaryota</taxon>
        <taxon>Viridiplantae</taxon>
        <taxon>Streptophyta</taxon>
        <taxon>Embryophyta</taxon>
        <taxon>Tracheophyta</taxon>
        <taxon>Spermatophyta</taxon>
        <taxon>Magnoliopsida</taxon>
        <taxon>Ranunculales</taxon>
        <taxon>Ranunculaceae</taxon>
        <taxon>Thalictroideae</taxon>
        <taxon>Thalictrum</taxon>
    </lineage>
</organism>
<evidence type="ECO:0000256" key="1">
    <source>
        <dbReference type="SAM" id="MobiDB-lite"/>
    </source>
</evidence>
<dbReference type="OrthoDB" id="1306371at2759"/>
<feature type="compositionally biased region" description="Low complexity" evidence="1">
    <location>
        <begin position="34"/>
        <end position="79"/>
    </location>
</feature>
<comment type="caution">
    <text evidence="2">The sequence shown here is derived from an EMBL/GenBank/DDBJ whole genome shotgun (WGS) entry which is preliminary data.</text>
</comment>
<protein>
    <submittedName>
        <fullName evidence="2">Uncharacterized protein</fullName>
    </submittedName>
</protein>
<proteinExistence type="predicted"/>